<dbReference type="SUPFAM" id="SSF55785">
    <property type="entry name" value="PYP-like sensor domain (PAS domain)"/>
    <property type="match status" value="1"/>
</dbReference>
<feature type="domain" description="Response regulatory" evidence="7">
    <location>
        <begin position="647"/>
        <end position="763"/>
    </location>
</feature>
<dbReference type="PROSITE" id="PS50110">
    <property type="entry name" value="RESPONSE_REGULATORY"/>
    <property type="match status" value="1"/>
</dbReference>
<dbReference type="Gene3D" id="3.40.50.2300">
    <property type="match status" value="1"/>
</dbReference>
<dbReference type="PROSITE" id="PS50109">
    <property type="entry name" value="HIS_KIN"/>
    <property type="match status" value="1"/>
</dbReference>
<evidence type="ECO:0000256" key="4">
    <source>
        <dbReference type="PROSITE-ProRule" id="PRU00169"/>
    </source>
</evidence>
<comment type="catalytic activity">
    <reaction evidence="1">
        <text>ATP + protein L-histidine = ADP + protein N-phospho-L-histidine.</text>
        <dbReference type="EC" id="2.7.13.3"/>
    </reaction>
</comment>
<feature type="domain" description="Histidine kinase" evidence="6">
    <location>
        <begin position="402"/>
        <end position="625"/>
    </location>
</feature>
<evidence type="ECO:0000313" key="9">
    <source>
        <dbReference type="Proteomes" id="UP000183974"/>
    </source>
</evidence>
<dbReference type="Gene3D" id="3.30.450.20">
    <property type="entry name" value="PAS domain"/>
    <property type="match status" value="1"/>
</dbReference>
<dbReference type="Gene3D" id="1.10.287.130">
    <property type="match status" value="1"/>
</dbReference>
<keyword evidence="5" id="KW-0812">Transmembrane</keyword>
<dbReference type="PANTHER" id="PTHR43065:SF42">
    <property type="entry name" value="TWO-COMPONENT SENSOR PPRA"/>
    <property type="match status" value="1"/>
</dbReference>
<sequence>MDGVHSMTPVRQAAAGLRPRAGMIALAAIGFAVAGWMVGDPLMQAVLVLVAGTLLATALWVLLLHRSEVRSLAGDRTQFARLLEHDTIPCFVTRADGGILYRNPAASATLPGMQAETLAGALQGDLANPGAILFRLQSRASAAGAAQEDLVTRRGHMRLSAHRAGEDAFLWRYESSADRPPPGADPVPLPMLTVGRKDTVLFMNAAARQLVGERVRTLERLCPALPLRSGQVNPILTRDGVIACLVVELEGMAGRREVFLLPDMAAPECQADGWPLFDDLPVPLLKLGRDGTVQMSNLPARDLLGVGNCAGKALGELMEGLGRSISDWLDDAAAGRGTVHSEFMRIRRDDKEVFAQVTLNRVIEEGETVLIAVLSDATKLKSLEAQFVQSQKMQAIGQLAGGVAHDFNNLLTAISGHCDLLLLRHDQGDPDYADLMQIGQNANRAAALVNQLLAYSRKQTLRPQIMDLRDMLADLTHLLNRLVGEKVSLTLSHDPLLATIRADKRQLEQVLMNLVVNARDAMPEGGDIRIVTENLTLETPLRRDRAVVAPGRYVSVKVIDAGTGIAADKLQKIFEPFYTTKRTGEGTGLGLSTAYGIIKQTGGFIFVDSAPGEGATFQLLLPVHDIPQQPAPEPEASDAGQGRADGVVLLVEDEAPVRAFASRALQLRGFTVLEADSAEAALELLDDPDLKVDVFVSDVVMPGIDGPSWVQQALRDRPGVHVVFVSGYAEETFADTQTAIPNSVFLPKPFSLTELTETVQRQMA</sequence>
<dbReference type="Proteomes" id="UP000183974">
    <property type="component" value="Unassembled WGS sequence"/>
</dbReference>
<dbReference type="SUPFAM" id="SSF55874">
    <property type="entry name" value="ATPase domain of HSP90 chaperone/DNA topoisomerase II/histidine kinase"/>
    <property type="match status" value="1"/>
</dbReference>
<dbReference type="PRINTS" id="PR00344">
    <property type="entry name" value="BCTRLSENSOR"/>
</dbReference>
<dbReference type="InterPro" id="IPR036890">
    <property type="entry name" value="HATPase_C_sf"/>
</dbReference>
<dbReference type="Pfam" id="PF00512">
    <property type="entry name" value="HisKA"/>
    <property type="match status" value="1"/>
</dbReference>
<dbReference type="SMART" id="SM00388">
    <property type="entry name" value="HisKA"/>
    <property type="match status" value="1"/>
</dbReference>
<proteinExistence type="predicted"/>
<gene>
    <name evidence="8" type="ORF">SAMN05444398_101238</name>
</gene>
<dbReference type="CDD" id="cd00082">
    <property type="entry name" value="HisKA"/>
    <property type="match status" value="1"/>
</dbReference>
<dbReference type="InterPro" id="IPR011006">
    <property type="entry name" value="CheY-like_superfamily"/>
</dbReference>
<dbReference type="SMART" id="SM00448">
    <property type="entry name" value="REC"/>
    <property type="match status" value="1"/>
</dbReference>
<keyword evidence="8" id="KW-0808">Transferase</keyword>
<accession>A0A1M6X121</accession>
<dbReference type="GO" id="GO:0000155">
    <property type="term" value="F:phosphorelay sensor kinase activity"/>
    <property type="evidence" value="ECO:0007669"/>
    <property type="project" value="InterPro"/>
</dbReference>
<evidence type="ECO:0000313" key="8">
    <source>
        <dbReference type="EMBL" id="SHK99697.1"/>
    </source>
</evidence>
<feature type="transmembrane region" description="Helical" evidence="5">
    <location>
        <begin position="21"/>
        <end position="39"/>
    </location>
</feature>
<dbReference type="EMBL" id="FRBR01000001">
    <property type="protein sequence ID" value="SHK99697.1"/>
    <property type="molecule type" value="Genomic_DNA"/>
</dbReference>
<dbReference type="InterPro" id="IPR035965">
    <property type="entry name" value="PAS-like_dom_sf"/>
</dbReference>
<evidence type="ECO:0000259" key="7">
    <source>
        <dbReference type="PROSITE" id="PS50110"/>
    </source>
</evidence>
<evidence type="ECO:0000256" key="1">
    <source>
        <dbReference type="ARBA" id="ARBA00000085"/>
    </source>
</evidence>
<evidence type="ECO:0000259" key="6">
    <source>
        <dbReference type="PROSITE" id="PS50109"/>
    </source>
</evidence>
<dbReference type="SUPFAM" id="SSF47384">
    <property type="entry name" value="Homodimeric domain of signal transducing histidine kinase"/>
    <property type="match status" value="1"/>
</dbReference>
<keyword evidence="9" id="KW-1185">Reference proteome</keyword>
<dbReference type="InterPro" id="IPR036097">
    <property type="entry name" value="HisK_dim/P_sf"/>
</dbReference>
<organism evidence="8 9">
    <name type="scientific">Roseovarius pacificus</name>
    <dbReference type="NCBI Taxonomy" id="337701"/>
    <lineage>
        <taxon>Bacteria</taxon>
        <taxon>Pseudomonadati</taxon>
        <taxon>Pseudomonadota</taxon>
        <taxon>Alphaproteobacteria</taxon>
        <taxon>Rhodobacterales</taxon>
        <taxon>Roseobacteraceae</taxon>
        <taxon>Roseovarius</taxon>
    </lineage>
</organism>
<dbReference type="Pfam" id="PF00072">
    <property type="entry name" value="Response_reg"/>
    <property type="match status" value="1"/>
</dbReference>
<dbReference type="InterPro" id="IPR003661">
    <property type="entry name" value="HisK_dim/P_dom"/>
</dbReference>
<protein>
    <recommendedName>
        <fullName evidence="2">histidine kinase</fullName>
        <ecNumber evidence="2">2.7.13.3</ecNumber>
    </recommendedName>
</protein>
<dbReference type="AlphaFoldDB" id="A0A1M6X121"/>
<dbReference type="InterPro" id="IPR005467">
    <property type="entry name" value="His_kinase_dom"/>
</dbReference>
<dbReference type="InterPro" id="IPR001789">
    <property type="entry name" value="Sig_transdc_resp-reg_receiver"/>
</dbReference>
<dbReference type="InterPro" id="IPR004358">
    <property type="entry name" value="Sig_transdc_His_kin-like_C"/>
</dbReference>
<keyword evidence="5" id="KW-1133">Transmembrane helix</keyword>
<dbReference type="FunFam" id="1.10.287.130:FF:000037">
    <property type="entry name" value="Hybrid sensor histidine kinase/response regulator"/>
    <property type="match status" value="1"/>
</dbReference>
<keyword evidence="5" id="KW-0472">Membrane</keyword>
<dbReference type="InterPro" id="IPR003594">
    <property type="entry name" value="HATPase_dom"/>
</dbReference>
<keyword evidence="8" id="KW-0418">Kinase</keyword>
<dbReference type="Gene3D" id="3.30.565.10">
    <property type="entry name" value="Histidine kinase-like ATPase, C-terminal domain"/>
    <property type="match status" value="1"/>
</dbReference>
<keyword evidence="3 4" id="KW-0597">Phosphoprotein</keyword>
<dbReference type="Pfam" id="PF02518">
    <property type="entry name" value="HATPase_c"/>
    <property type="match status" value="1"/>
</dbReference>
<evidence type="ECO:0000256" key="2">
    <source>
        <dbReference type="ARBA" id="ARBA00012438"/>
    </source>
</evidence>
<reference evidence="8 9" key="1">
    <citation type="submission" date="2016-11" db="EMBL/GenBank/DDBJ databases">
        <authorList>
            <person name="Jaros S."/>
            <person name="Januszkiewicz K."/>
            <person name="Wedrychowicz H."/>
        </authorList>
    </citation>
    <scope>NUCLEOTIDE SEQUENCE [LARGE SCALE GENOMIC DNA]</scope>
    <source>
        <strain evidence="8 9">DSM 29589</strain>
    </source>
</reference>
<name>A0A1M6X121_9RHOB</name>
<evidence type="ECO:0000256" key="5">
    <source>
        <dbReference type="SAM" id="Phobius"/>
    </source>
</evidence>
<dbReference type="SMART" id="SM00387">
    <property type="entry name" value="HATPase_c"/>
    <property type="match status" value="1"/>
</dbReference>
<dbReference type="SUPFAM" id="SSF52172">
    <property type="entry name" value="CheY-like"/>
    <property type="match status" value="1"/>
</dbReference>
<feature type="transmembrane region" description="Helical" evidence="5">
    <location>
        <begin position="45"/>
        <end position="64"/>
    </location>
</feature>
<dbReference type="EC" id="2.7.13.3" evidence="2"/>
<feature type="modified residue" description="4-aspartylphosphate" evidence="4">
    <location>
        <position position="698"/>
    </location>
</feature>
<evidence type="ECO:0000256" key="3">
    <source>
        <dbReference type="ARBA" id="ARBA00022553"/>
    </source>
</evidence>
<dbReference type="PANTHER" id="PTHR43065">
    <property type="entry name" value="SENSOR HISTIDINE KINASE"/>
    <property type="match status" value="1"/>
</dbReference>
<dbReference type="STRING" id="337701.SAMN05444398_101238"/>
<dbReference type="OrthoDB" id="9796100at2"/>